<dbReference type="Gene3D" id="2.40.70.10">
    <property type="entry name" value="Acid Proteases"/>
    <property type="match status" value="1"/>
</dbReference>
<dbReference type="EMBL" id="JACGWJ010001323">
    <property type="protein sequence ID" value="KAL0283120.1"/>
    <property type="molecule type" value="Genomic_DNA"/>
</dbReference>
<proteinExistence type="predicted"/>
<reference evidence="1" key="1">
    <citation type="submission" date="2020-06" db="EMBL/GenBank/DDBJ databases">
        <authorList>
            <person name="Li T."/>
            <person name="Hu X."/>
            <person name="Zhang T."/>
            <person name="Song X."/>
            <person name="Zhang H."/>
            <person name="Dai N."/>
            <person name="Sheng W."/>
            <person name="Hou X."/>
            <person name="Wei L."/>
        </authorList>
    </citation>
    <scope>NUCLEOTIDE SEQUENCE</scope>
    <source>
        <strain evidence="1">G02</strain>
        <tissue evidence="1">Leaf</tissue>
    </source>
</reference>
<evidence type="ECO:0000313" key="1">
    <source>
        <dbReference type="EMBL" id="KAL0283120.1"/>
    </source>
</evidence>
<gene>
    <name evidence="1" type="ORF">Sradi_7240000</name>
</gene>
<sequence>MHELTPTIVTLQLADRSIKYPRGIIEDVLVKVGKFVIPVDFVVLDMEEDANTPLILGSTFSSNRFESQGRTEEVGTHLSSRCRERRNFIKTEAISTFGWTADLGIETINRKTSNS</sequence>
<accession>A0AAW2ING1</accession>
<organism evidence="1">
    <name type="scientific">Sesamum radiatum</name>
    <name type="common">Black benniseed</name>
    <dbReference type="NCBI Taxonomy" id="300843"/>
    <lineage>
        <taxon>Eukaryota</taxon>
        <taxon>Viridiplantae</taxon>
        <taxon>Streptophyta</taxon>
        <taxon>Embryophyta</taxon>
        <taxon>Tracheophyta</taxon>
        <taxon>Spermatophyta</taxon>
        <taxon>Magnoliopsida</taxon>
        <taxon>eudicotyledons</taxon>
        <taxon>Gunneridae</taxon>
        <taxon>Pentapetalae</taxon>
        <taxon>asterids</taxon>
        <taxon>lamiids</taxon>
        <taxon>Lamiales</taxon>
        <taxon>Pedaliaceae</taxon>
        <taxon>Sesamum</taxon>
    </lineage>
</organism>
<protein>
    <recommendedName>
        <fullName evidence="2">Reverse transcriptase domain-containing protein</fullName>
    </recommendedName>
</protein>
<evidence type="ECO:0008006" key="2">
    <source>
        <dbReference type="Google" id="ProtNLM"/>
    </source>
</evidence>
<dbReference type="PANTHER" id="PTHR33067">
    <property type="entry name" value="RNA-DIRECTED DNA POLYMERASE-RELATED"/>
    <property type="match status" value="1"/>
</dbReference>
<dbReference type="InterPro" id="IPR021109">
    <property type="entry name" value="Peptidase_aspartic_dom_sf"/>
</dbReference>
<name>A0AAW2ING1_SESRA</name>
<comment type="caution">
    <text evidence="1">The sequence shown here is derived from an EMBL/GenBank/DDBJ whole genome shotgun (WGS) entry which is preliminary data.</text>
</comment>
<reference evidence="1" key="2">
    <citation type="journal article" date="2024" name="Plant">
        <title>Genomic evolution and insights into agronomic trait innovations of Sesamum species.</title>
        <authorList>
            <person name="Miao H."/>
            <person name="Wang L."/>
            <person name="Qu L."/>
            <person name="Liu H."/>
            <person name="Sun Y."/>
            <person name="Le M."/>
            <person name="Wang Q."/>
            <person name="Wei S."/>
            <person name="Zheng Y."/>
            <person name="Lin W."/>
            <person name="Duan Y."/>
            <person name="Cao H."/>
            <person name="Xiong S."/>
            <person name="Wang X."/>
            <person name="Wei L."/>
            <person name="Li C."/>
            <person name="Ma Q."/>
            <person name="Ju M."/>
            <person name="Zhao R."/>
            <person name="Li G."/>
            <person name="Mu C."/>
            <person name="Tian Q."/>
            <person name="Mei H."/>
            <person name="Zhang T."/>
            <person name="Gao T."/>
            <person name="Zhang H."/>
        </authorList>
    </citation>
    <scope>NUCLEOTIDE SEQUENCE</scope>
    <source>
        <strain evidence="1">G02</strain>
    </source>
</reference>
<dbReference type="PANTHER" id="PTHR33067:SF9">
    <property type="entry name" value="RNA-DIRECTED DNA POLYMERASE"/>
    <property type="match status" value="1"/>
</dbReference>
<dbReference type="AlphaFoldDB" id="A0AAW2ING1"/>